<sequence length="412" mass="46328">MTTIRPRPTPSPGLGGRVATLIVRHPHYPNYNTLVKLPAFDEGDTIDYNVVLIICGIIADNSWSTGWFARSKDGSNACPQGVPLTTDSDVFYFVRDRTYKYPVCISWHHWRLPMTVAGLPSIFSSVLIDPPPPSLRNGGYMEDLKSRDQSCRVSGIIDFCEQAHLVPAGEREWWDSNIGESSDLEIESALNGMLLRADLHRSFDTGTWIPMVREGGRLVVYVVRTADVSNQFAALWHNMEMQKLVGVDRRCLFARVAWAVLSLHHEFLAIRRLANDNLLVRMKDGELKEMAPEVFKQFSRSRSRNPSPTKRPRLQGLEEEGGVVITAELDFGDGAGDDFGDVVGNDVWGSKEQLLYDVDDEPVLHLRGRKRFRTPAPSDNTSTPTTTSRTKKKRIRPPTAMRQDSLPRVLAL</sequence>
<proteinExistence type="predicted"/>
<name>A0ACC3D659_9PEZI</name>
<protein>
    <submittedName>
        <fullName evidence="1">Uncharacterized protein</fullName>
    </submittedName>
</protein>
<gene>
    <name evidence="1" type="ORF">LTS18_004128</name>
</gene>
<dbReference type="Proteomes" id="UP001186974">
    <property type="component" value="Unassembled WGS sequence"/>
</dbReference>
<accession>A0ACC3D659</accession>
<organism evidence="1 2">
    <name type="scientific">Coniosporium uncinatum</name>
    <dbReference type="NCBI Taxonomy" id="93489"/>
    <lineage>
        <taxon>Eukaryota</taxon>
        <taxon>Fungi</taxon>
        <taxon>Dikarya</taxon>
        <taxon>Ascomycota</taxon>
        <taxon>Pezizomycotina</taxon>
        <taxon>Dothideomycetes</taxon>
        <taxon>Dothideomycetes incertae sedis</taxon>
        <taxon>Coniosporium</taxon>
    </lineage>
</organism>
<reference evidence="1" key="1">
    <citation type="submission" date="2024-09" db="EMBL/GenBank/DDBJ databases">
        <title>Black Yeasts Isolated from many extreme environments.</title>
        <authorList>
            <person name="Coleine C."/>
            <person name="Stajich J.E."/>
            <person name="Selbmann L."/>
        </authorList>
    </citation>
    <scope>NUCLEOTIDE SEQUENCE</scope>
    <source>
        <strain evidence="1">CCFEE 5737</strain>
    </source>
</reference>
<dbReference type="EMBL" id="JAWDJW010007309">
    <property type="protein sequence ID" value="KAK3062401.1"/>
    <property type="molecule type" value="Genomic_DNA"/>
</dbReference>
<comment type="caution">
    <text evidence="1">The sequence shown here is derived from an EMBL/GenBank/DDBJ whole genome shotgun (WGS) entry which is preliminary data.</text>
</comment>
<evidence type="ECO:0000313" key="1">
    <source>
        <dbReference type="EMBL" id="KAK3062401.1"/>
    </source>
</evidence>
<keyword evidence="2" id="KW-1185">Reference proteome</keyword>
<evidence type="ECO:0000313" key="2">
    <source>
        <dbReference type="Proteomes" id="UP001186974"/>
    </source>
</evidence>